<gene>
    <name evidence="3" type="ORF">AArc1_3094</name>
    <name evidence="4" type="ORF">AArcMg_3185</name>
</gene>
<organism evidence="3 6">
    <name type="scientific">Natrarchaeobaculum sulfurireducens</name>
    <dbReference type="NCBI Taxonomy" id="2044521"/>
    <lineage>
        <taxon>Archaea</taxon>
        <taxon>Methanobacteriati</taxon>
        <taxon>Methanobacteriota</taxon>
        <taxon>Stenosarchaea group</taxon>
        <taxon>Halobacteria</taxon>
        <taxon>Halobacteriales</taxon>
        <taxon>Natrialbaceae</taxon>
        <taxon>Natrarchaeobaculum</taxon>
    </lineage>
</organism>
<evidence type="ECO:0000313" key="5">
    <source>
        <dbReference type="Proteomes" id="UP000258613"/>
    </source>
</evidence>
<keyword evidence="5" id="KW-1185">Reference proteome</keyword>
<dbReference type="KEGG" id="nan:AArc1_3094"/>
<accession>A0A346PIQ5</accession>
<proteinExistence type="predicted"/>
<keyword evidence="2" id="KW-0472">Membrane</keyword>
<dbReference type="KEGG" id="nag:AArcMg_3185"/>
<evidence type="ECO:0000256" key="2">
    <source>
        <dbReference type="SAM" id="Phobius"/>
    </source>
</evidence>
<evidence type="ECO:0000256" key="1">
    <source>
        <dbReference type="SAM" id="MobiDB-lite"/>
    </source>
</evidence>
<dbReference type="EMBL" id="CP024047">
    <property type="protein sequence ID" value="AXR79400.1"/>
    <property type="molecule type" value="Genomic_DNA"/>
</dbReference>
<evidence type="ECO:0008006" key="7">
    <source>
        <dbReference type="Google" id="ProtNLM"/>
    </source>
</evidence>
<dbReference type="Proteomes" id="UP000258613">
    <property type="component" value="Chromosome"/>
</dbReference>
<reference evidence="5" key="2">
    <citation type="submission" date="2018-02" db="EMBL/GenBank/DDBJ databases">
        <title>Phenotypic and genomic properties of facultatively anaerobic sulfur-reducing natronoarchaea from hypersaline soda lakes.</title>
        <authorList>
            <person name="Sorokin D.Y."/>
            <person name="Kublanov I.V."/>
            <person name="Roman P."/>
            <person name="Sinninghe Damste J.S."/>
            <person name="Golyshin P.N."/>
            <person name="Rojo D."/>
            <person name="Ciordia S."/>
            <person name="Mena M.D.C."/>
            <person name="Ferrer M."/>
            <person name="Messina E."/>
            <person name="Smedile F."/>
            <person name="La Spada G."/>
            <person name="La Cono V."/>
            <person name="Yakimov M.M."/>
        </authorList>
    </citation>
    <scope>NUCLEOTIDE SEQUENCE [LARGE SCALE GENOMIC DNA]</scope>
    <source>
        <strain evidence="5">AArc-Mg</strain>
    </source>
</reference>
<evidence type="ECO:0000313" key="6">
    <source>
        <dbReference type="Proteomes" id="UP000258707"/>
    </source>
</evidence>
<evidence type="ECO:0000313" key="3">
    <source>
        <dbReference type="EMBL" id="AXR79400.1"/>
    </source>
</evidence>
<feature type="transmembrane region" description="Helical" evidence="2">
    <location>
        <begin position="153"/>
        <end position="174"/>
    </location>
</feature>
<feature type="transmembrane region" description="Helical" evidence="2">
    <location>
        <begin position="96"/>
        <end position="116"/>
    </location>
</feature>
<feature type="transmembrane region" description="Helical" evidence="2">
    <location>
        <begin position="180"/>
        <end position="198"/>
    </location>
</feature>
<reference evidence="6" key="1">
    <citation type="submission" date="2017-10" db="EMBL/GenBank/DDBJ databases">
        <title>Phenotypic and genomic properties of facultatively anaerobic sulfur-reducing natronoarchaea from hypersaline soda lakes.</title>
        <authorList>
            <person name="Sorokin D.Y."/>
            <person name="Kublanov I.V."/>
            <person name="Roman P."/>
            <person name="Sinninghe Damste J.S."/>
            <person name="Golyshin P.N."/>
            <person name="Rojo D."/>
            <person name="Ciordia S."/>
            <person name="Mena Md.C."/>
            <person name="Ferrer M."/>
            <person name="Messina E."/>
            <person name="Smedile F."/>
            <person name="La Spada G."/>
            <person name="La Cono V."/>
            <person name="Yakimov M.M."/>
        </authorList>
    </citation>
    <scope>NUCLEOTIDE SEQUENCE [LARGE SCALE GENOMIC DNA]</scope>
    <source>
        <strain evidence="6">AArc1</strain>
    </source>
</reference>
<accession>A0A346PUH5</accession>
<reference evidence="3" key="3">
    <citation type="journal article" date="2019" name="Int. J. Syst. Evol. Microbiol.">
        <title>Natronolimnobius sulfurireducens sp. nov. and Halalkaliarchaeum desulfuricum gen. nov., sp. nov., the first sulfur-respiring alkaliphilic haloarchaea from hypersaline alkaline lakes.</title>
        <authorList>
            <person name="Sorokin D.Y."/>
            <person name="Yakimov M."/>
            <person name="Messina E."/>
            <person name="Merkel A.Y."/>
            <person name="Bale N.J."/>
            <person name="Sinninghe Damste J.S."/>
        </authorList>
    </citation>
    <scope>NUCLEOTIDE SEQUENCE</scope>
    <source>
        <strain evidence="4">AArc-Mg</strain>
        <strain evidence="3">AArc1</strain>
    </source>
</reference>
<feature type="compositionally biased region" description="Basic and acidic residues" evidence="1">
    <location>
        <begin position="10"/>
        <end position="24"/>
    </location>
</feature>
<feature type="transmembrane region" description="Helical" evidence="2">
    <location>
        <begin position="122"/>
        <end position="141"/>
    </location>
</feature>
<sequence length="210" mass="21671">MVPASIHSNMTDRSEELTESREPASTDDLLEETERLLSDSGGADQVDDHAASEPLESSDSRTGSVQPASDAETDATATRTGSRLGRLTPSVSTGELFSPKAFLAFVLVLGAGLLLGNTVIPLAGIGSLIGAFGIAFLAGLVTSKRRYLELATAGAAAGGLTSLLTTDLMVALAVSLEMPLLIGAAVGLVASLAGYYFGRDLRNGLFRDIE</sequence>
<feature type="compositionally biased region" description="Polar residues" evidence="1">
    <location>
        <begin position="55"/>
        <end position="67"/>
    </location>
</feature>
<keyword evidence="2" id="KW-0812">Transmembrane</keyword>
<dbReference type="AlphaFoldDB" id="A0A346PIQ5"/>
<dbReference type="EMBL" id="CP027033">
    <property type="protein sequence ID" value="AXR83170.1"/>
    <property type="molecule type" value="Genomic_DNA"/>
</dbReference>
<evidence type="ECO:0000313" key="4">
    <source>
        <dbReference type="EMBL" id="AXR83170.1"/>
    </source>
</evidence>
<name>A0A346PIQ5_9EURY</name>
<keyword evidence="2" id="KW-1133">Transmembrane helix</keyword>
<feature type="region of interest" description="Disordered" evidence="1">
    <location>
        <begin position="1"/>
        <end position="86"/>
    </location>
</feature>
<protein>
    <recommendedName>
        <fullName evidence="7">DUF456 domain-containing protein</fullName>
    </recommendedName>
</protein>
<dbReference type="Proteomes" id="UP000258707">
    <property type="component" value="Chromosome"/>
</dbReference>